<accession>A0AC60P0S3</accession>
<gene>
    <name evidence="1" type="ORF">HPB47_009798</name>
</gene>
<reference evidence="1 2" key="1">
    <citation type="journal article" date="2020" name="Cell">
        <title>Large-Scale Comparative Analyses of Tick Genomes Elucidate Their Genetic Diversity and Vector Capacities.</title>
        <authorList>
            <consortium name="Tick Genome and Microbiome Consortium (TIGMIC)"/>
            <person name="Jia N."/>
            <person name="Wang J."/>
            <person name="Shi W."/>
            <person name="Du L."/>
            <person name="Sun Y."/>
            <person name="Zhan W."/>
            <person name="Jiang J.F."/>
            <person name="Wang Q."/>
            <person name="Zhang B."/>
            <person name="Ji P."/>
            <person name="Bell-Sakyi L."/>
            <person name="Cui X.M."/>
            <person name="Yuan T.T."/>
            <person name="Jiang B.G."/>
            <person name="Yang W.F."/>
            <person name="Lam T.T."/>
            <person name="Chang Q.C."/>
            <person name="Ding S.J."/>
            <person name="Wang X.J."/>
            <person name="Zhu J.G."/>
            <person name="Ruan X.D."/>
            <person name="Zhao L."/>
            <person name="Wei J.T."/>
            <person name="Ye R.Z."/>
            <person name="Que T.C."/>
            <person name="Du C.H."/>
            <person name="Zhou Y.H."/>
            <person name="Cheng J.X."/>
            <person name="Dai P.F."/>
            <person name="Guo W.B."/>
            <person name="Han X.H."/>
            <person name="Huang E.J."/>
            <person name="Li L.F."/>
            <person name="Wei W."/>
            <person name="Gao Y.C."/>
            <person name="Liu J.Z."/>
            <person name="Shao H.Z."/>
            <person name="Wang X."/>
            <person name="Wang C.C."/>
            <person name="Yang T.C."/>
            <person name="Huo Q.B."/>
            <person name="Li W."/>
            <person name="Chen H.Y."/>
            <person name="Chen S.E."/>
            <person name="Zhou L.G."/>
            <person name="Ni X.B."/>
            <person name="Tian J.H."/>
            <person name="Sheng Y."/>
            <person name="Liu T."/>
            <person name="Pan Y.S."/>
            <person name="Xia L.Y."/>
            <person name="Li J."/>
            <person name="Zhao F."/>
            <person name="Cao W.C."/>
        </authorList>
    </citation>
    <scope>NUCLEOTIDE SEQUENCE [LARGE SCALE GENOMIC DNA]</scope>
    <source>
        <strain evidence="1">Iper-2018</strain>
    </source>
</reference>
<comment type="caution">
    <text evidence="1">The sequence shown here is derived from an EMBL/GenBank/DDBJ whole genome shotgun (WGS) entry which is preliminary data.</text>
</comment>
<dbReference type="Proteomes" id="UP000805193">
    <property type="component" value="Unassembled WGS sequence"/>
</dbReference>
<sequence length="110" mass="12270">MNSPSVCYPRERRDILRMMRGVGAYPTFVAVQIDEQHPKNSMLSTLALTLCAFGAAQTDKAPPLAKNCDPKDQSGLSLYNYTMQDVFENKTIPLSMFRGHVVLLVNVATY</sequence>
<organism evidence="1 2">
    <name type="scientific">Ixodes persulcatus</name>
    <name type="common">Taiga tick</name>
    <dbReference type="NCBI Taxonomy" id="34615"/>
    <lineage>
        <taxon>Eukaryota</taxon>
        <taxon>Metazoa</taxon>
        <taxon>Ecdysozoa</taxon>
        <taxon>Arthropoda</taxon>
        <taxon>Chelicerata</taxon>
        <taxon>Arachnida</taxon>
        <taxon>Acari</taxon>
        <taxon>Parasitiformes</taxon>
        <taxon>Ixodida</taxon>
        <taxon>Ixodoidea</taxon>
        <taxon>Ixodidae</taxon>
        <taxon>Ixodinae</taxon>
        <taxon>Ixodes</taxon>
    </lineage>
</organism>
<name>A0AC60P0S3_IXOPE</name>
<evidence type="ECO:0000313" key="1">
    <source>
        <dbReference type="EMBL" id="KAG0413033.1"/>
    </source>
</evidence>
<evidence type="ECO:0000313" key="2">
    <source>
        <dbReference type="Proteomes" id="UP000805193"/>
    </source>
</evidence>
<dbReference type="EMBL" id="JABSTQ010011298">
    <property type="protein sequence ID" value="KAG0413033.1"/>
    <property type="molecule type" value="Genomic_DNA"/>
</dbReference>
<protein>
    <submittedName>
        <fullName evidence="1">Uncharacterized protein</fullName>
    </submittedName>
</protein>
<keyword evidence="2" id="KW-1185">Reference proteome</keyword>
<proteinExistence type="predicted"/>